<proteinExistence type="inferred from homology"/>
<evidence type="ECO:0000256" key="2">
    <source>
        <dbReference type="ARBA" id="ARBA00007018"/>
    </source>
</evidence>
<feature type="transmembrane region" description="Helical" evidence="6">
    <location>
        <begin position="339"/>
        <end position="357"/>
    </location>
</feature>
<evidence type="ECO:0000256" key="6">
    <source>
        <dbReference type="SAM" id="Phobius"/>
    </source>
</evidence>
<feature type="transmembrane region" description="Helical" evidence="6">
    <location>
        <begin position="167"/>
        <end position="187"/>
    </location>
</feature>
<organism evidence="7 8">
    <name type="scientific">Labeo rohita</name>
    <name type="common">Indian major carp</name>
    <name type="synonym">Cyprinus rohita</name>
    <dbReference type="NCBI Taxonomy" id="84645"/>
    <lineage>
        <taxon>Eukaryota</taxon>
        <taxon>Metazoa</taxon>
        <taxon>Chordata</taxon>
        <taxon>Craniata</taxon>
        <taxon>Vertebrata</taxon>
        <taxon>Euteleostomi</taxon>
        <taxon>Actinopterygii</taxon>
        <taxon>Neopterygii</taxon>
        <taxon>Teleostei</taxon>
        <taxon>Ostariophysi</taxon>
        <taxon>Cypriniformes</taxon>
        <taxon>Cyprinidae</taxon>
        <taxon>Labeoninae</taxon>
        <taxon>Labeonini</taxon>
        <taxon>Labeo</taxon>
    </lineage>
</organism>
<dbReference type="EMBL" id="JACTAM010000019">
    <property type="protein sequence ID" value="KAI2652550.1"/>
    <property type="molecule type" value="Genomic_DNA"/>
</dbReference>
<evidence type="ECO:0000256" key="4">
    <source>
        <dbReference type="ARBA" id="ARBA00022989"/>
    </source>
</evidence>
<dbReference type="InterPro" id="IPR004254">
    <property type="entry name" value="AdipoR/HlyIII-related"/>
</dbReference>
<gene>
    <name evidence="7" type="ORF">H4Q32_005788</name>
</gene>
<evidence type="ECO:0000256" key="1">
    <source>
        <dbReference type="ARBA" id="ARBA00004141"/>
    </source>
</evidence>
<evidence type="ECO:0000313" key="8">
    <source>
        <dbReference type="Proteomes" id="UP000830375"/>
    </source>
</evidence>
<dbReference type="Proteomes" id="UP000830375">
    <property type="component" value="Unassembled WGS sequence"/>
</dbReference>
<evidence type="ECO:0000256" key="3">
    <source>
        <dbReference type="ARBA" id="ARBA00022692"/>
    </source>
</evidence>
<dbReference type="PANTHER" id="PTHR20855">
    <property type="entry name" value="ADIPOR/PROGESTIN RECEPTOR-RELATED"/>
    <property type="match status" value="1"/>
</dbReference>
<comment type="caution">
    <text evidence="7">The sequence shown here is derived from an EMBL/GenBank/DDBJ whole genome shotgun (WGS) entry which is preliminary data.</text>
</comment>
<feature type="transmembrane region" description="Helical" evidence="6">
    <location>
        <begin position="268"/>
        <end position="286"/>
    </location>
</feature>
<dbReference type="PANTHER" id="PTHR20855:SF96">
    <property type="entry name" value="PROGESTIN AND ADIPOQ RECEPTOR FAMILY MEMBER VII, A"/>
    <property type="match status" value="1"/>
</dbReference>
<keyword evidence="5 6" id="KW-0472">Membrane</keyword>
<evidence type="ECO:0000256" key="5">
    <source>
        <dbReference type="ARBA" id="ARBA00023136"/>
    </source>
</evidence>
<protein>
    <submittedName>
        <fullName evidence="7">Membrane progestin receptor alpha-B</fullName>
    </submittedName>
</protein>
<feature type="transmembrane region" description="Helical" evidence="6">
    <location>
        <begin position="415"/>
        <end position="436"/>
    </location>
</feature>
<sequence length="452" mass="52359">MAALNAFIASLTHSQRRCSRGVTTDKHTRKRTARSGNIHSVFSWELFSGPDLRKTPKKITPGCPEFCLGLLCVYPYLECKFPSSGTPDITMATIVMEQIGRLFINLQQMRQVPQMLTETLPCTADTLRDTEVPRFFRERYIHSGYRPLHQTWRYYFQSLFRRHNETINVWTHLIGALIILAKTARFTETVDFINDPHSWPLLILLVSSASYLTFSTAAHLLAAKSELCHYSFFYLDYVGVALYQFGSAVVHYYYAIEESWHACVRGCFMPIASFLCCLSCFGCCYGKYRNYSLPSWVRKIGQVVPSTLAYCWDTSPVFHRFIIWFLSWMRGDFRSSPALLFHFGQVMFFLSSAFFFTHPVPERWFPGHCDFLGQGHQVFHVLLALCTVCQIHASYLDYFNRRDLYVKLHADGEALFFVVLFILTFMTSALIALYMLTKVKRLVGYREKLSKE</sequence>
<name>A0ABQ8LPG6_LABRO</name>
<comment type="subcellular location">
    <subcellularLocation>
        <location evidence="1">Membrane</location>
        <topology evidence="1">Multi-pass membrane protein</topology>
    </subcellularLocation>
</comment>
<evidence type="ECO:0000313" key="7">
    <source>
        <dbReference type="EMBL" id="KAI2652550.1"/>
    </source>
</evidence>
<feature type="transmembrane region" description="Helical" evidence="6">
    <location>
        <begin position="234"/>
        <end position="256"/>
    </location>
</feature>
<reference evidence="7 8" key="1">
    <citation type="submission" date="2022-01" db="EMBL/GenBank/DDBJ databases">
        <title>A high-quality chromosome-level genome assembly of rohu carp, Labeo rohita.</title>
        <authorList>
            <person name="Arick M.A. II"/>
            <person name="Hsu C.-Y."/>
            <person name="Magbanua Z."/>
            <person name="Pechanova O."/>
            <person name="Grover C."/>
            <person name="Miller E."/>
            <person name="Thrash A."/>
            <person name="Ezzel L."/>
            <person name="Alam S."/>
            <person name="Benzie J."/>
            <person name="Hamilton M."/>
            <person name="Karsi A."/>
            <person name="Lawrence M.L."/>
            <person name="Peterson D.G."/>
        </authorList>
    </citation>
    <scope>NUCLEOTIDE SEQUENCE [LARGE SCALE GENOMIC DNA]</scope>
    <source>
        <strain evidence="8">BAU-BD-2019</strain>
        <tissue evidence="7">Blood</tissue>
    </source>
</reference>
<accession>A0ABQ8LPG6</accession>
<keyword evidence="4 6" id="KW-1133">Transmembrane helix</keyword>
<keyword evidence="3 6" id="KW-0812">Transmembrane</keyword>
<keyword evidence="8" id="KW-1185">Reference proteome</keyword>
<dbReference type="Pfam" id="PF03006">
    <property type="entry name" value="HlyIII"/>
    <property type="match status" value="1"/>
</dbReference>
<comment type="similarity">
    <text evidence="2">Belongs to the ADIPOR family.</text>
</comment>
<feature type="transmembrane region" description="Helical" evidence="6">
    <location>
        <begin position="199"/>
        <end position="222"/>
    </location>
</feature>
<keyword evidence="7" id="KW-0675">Receptor</keyword>